<sequence>MTVMKNRHDGMVPTWIQNSWRDCMEVFMDDFTVYAESFEACLENLSQRFIKNFSKITLPLFKLLQKNINFVFDQPCVEAFQELKKRLTSTLILQAPNWEYPFELMCDAFNSTLGVILGQRVGKQPHVIAYASRTMDPAQIN</sequence>
<dbReference type="PANTHER" id="PTHR34072:SF57">
    <property type="entry name" value="RNA-DIRECTED DNA POLYMERASE"/>
    <property type="match status" value="1"/>
</dbReference>
<dbReference type="SUPFAM" id="SSF56672">
    <property type="entry name" value="DNA/RNA polymerases"/>
    <property type="match status" value="1"/>
</dbReference>
<dbReference type="Proteomes" id="UP000257109">
    <property type="component" value="Unassembled WGS sequence"/>
</dbReference>
<dbReference type="OrthoDB" id="1709213at2759"/>
<dbReference type="Pfam" id="PF17919">
    <property type="entry name" value="RT_RNaseH_2"/>
    <property type="match status" value="1"/>
</dbReference>
<dbReference type="PANTHER" id="PTHR34072">
    <property type="entry name" value="ENZYMATIC POLYPROTEIN-RELATED"/>
    <property type="match status" value="1"/>
</dbReference>
<accession>A0A371HDA2</accession>
<dbReference type="InterPro" id="IPR043128">
    <property type="entry name" value="Rev_trsase/Diguanyl_cyclase"/>
</dbReference>
<proteinExistence type="predicted"/>
<feature type="non-terminal residue" evidence="2">
    <location>
        <position position="1"/>
    </location>
</feature>
<feature type="domain" description="Reverse transcriptase/retrotransposon-derived protein RNase H-like" evidence="1">
    <location>
        <begin position="73"/>
        <end position="141"/>
    </location>
</feature>
<reference evidence="2" key="1">
    <citation type="submission" date="2018-05" db="EMBL/GenBank/DDBJ databases">
        <title>Draft genome of Mucuna pruriens seed.</title>
        <authorList>
            <person name="Nnadi N.E."/>
            <person name="Vos R."/>
            <person name="Hasami M.H."/>
            <person name="Devisetty U.K."/>
            <person name="Aguiy J.C."/>
        </authorList>
    </citation>
    <scope>NUCLEOTIDE SEQUENCE [LARGE SCALE GENOMIC DNA]</scope>
    <source>
        <strain evidence="2">JCA_2017</strain>
    </source>
</reference>
<keyword evidence="3" id="KW-1185">Reference proteome</keyword>
<dbReference type="EMBL" id="QJKJ01002918">
    <property type="protein sequence ID" value="RDY00737.1"/>
    <property type="molecule type" value="Genomic_DNA"/>
</dbReference>
<name>A0A371HDA2_MUCPR</name>
<dbReference type="AlphaFoldDB" id="A0A371HDA2"/>
<evidence type="ECO:0000313" key="3">
    <source>
        <dbReference type="Proteomes" id="UP000257109"/>
    </source>
</evidence>
<dbReference type="Gene3D" id="3.30.70.270">
    <property type="match status" value="1"/>
</dbReference>
<evidence type="ECO:0000313" key="2">
    <source>
        <dbReference type="EMBL" id="RDY00737.1"/>
    </source>
</evidence>
<dbReference type="InterPro" id="IPR041577">
    <property type="entry name" value="RT_RNaseH_2"/>
</dbReference>
<dbReference type="InterPro" id="IPR043502">
    <property type="entry name" value="DNA/RNA_pol_sf"/>
</dbReference>
<comment type="caution">
    <text evidence="2">The sequence shown here is derived from an EMBL/GenBank/DDBJ whole genome shotgun (WGS) entry which is preliminary data.</text>
</comment>
<organism evidence="2 3">
    <name type="scientific">Mucuna pruriens</name>
    <name type="common">Velvet bean</name>
    <name type="synonym">Dolichos pruriens</name>
    <dbReference type="NCBI Taxonomy" id="157652"/>
    <lineage>
        <taxon>Eukaryota</taxon>
        <taxon>Viridiplantae</taxon>
        <taxon>Streptophyta</taxon>
        <taxon>Embryophyta</taxon>
        <taxon>Tracheophyta</taxon>
        <taxon>Spermatophyta</taxon>
        <taxon>Magnoliopsida</taxon>
        <taxon>eudicotyledons</taxon>
        <taxon>Gunneridae</taxon>
        <taxon>Pentapetalae</taxon>
        <taxon>rosids</taxon>
        <taxon>fabids</taxon>
        <taxon>Fabales</taxon>
        <taxon>Fabaceae</taxon>
        <taxon>Papilionoideae</taxon>
        <taxon>50 kb inversion clade</taxon>
        <taxon>NPAAA clade</taxon>
        <taxon>indigoferoid/millettioid clade</taxon>
        <taxon>Phaseoleae</taxon>
        <taxon>Mucuna</taxon>
    </lineage>
</organism>
<protein>
    <submittedName>
        <fullName evidence="2">Retrovirus-related Pol polyprotein</fullName>
    </submittedName>
</protein>
<evidence type="ECO:0000259" key="1">
    <source>
        <dbReference type="Pfam" id="PF17919"/>
    </source>
</evidence>
<gene>
    <name evidence="2" type="primary">POL</name>
    <name evidence="2" type="ORF">CR513_16039</name>
</gene>
<dbReference type="STRING" id="157652.A0A371HDA2"/>